<comment type="caution">
    <text evidence="2">The sequence shown here is derived from an EMBL/GenBank/DDBJ whole genome shotgun (WGS) entry which is preliminary data.</text>
</comment>
<sequence length="542" mass="62001">MDAFPQEILSEIAIYTASLAFLGPPSPIIPLLTLNRWIHSCLSMDSNPYIYAKIYQAKFDLSPALRRLKVDSFSSTALAQELRRKCLMLKRIRSSKGATTKPGIAREEEWLSEFLFQIYLMMLEDEGNNRLQLVDYARMDKWLQDYWFDDFGASGSWQSIKNDLWPVHSESNCLAMWLLWFLFDPEQYQKSPHTRKALGILKIFSLGAHLYPLVTPSWLNFLPPPSHGGVSQLTPLYDESTLSLKAPALTPPAVLCFFSLLINLPQHTDYSPLVPSRMTLPRPEVFKRLGNEWEYEWGRSTNLGTTKNHVSTELKDVFRPGSIDGIWEGIFMYTDFTSYASLLSGSHPGFLQNMLVGHQMQRWELREFHLYSQETVVKAISAGSALHTYFPRGTSMEETPQGLKVTEPGHTKKPVMYTRFVAPEEGEKDRDTSHEEEDRIENETRTAGGRRRLIDIIVKGEGHAPWGGFSLVGRVRPRDGFVSLLKNYSIDGESDREKWLYRGYIVGNHNPNISGRWRETLTPPERPASYEGCFTMSRVGKK</sequence>
<reference evidence="2 3" key="1">
    <citation type="journal article" date="2020" name="ISME J.">
        <title>Uncovering the hidden diversity of litter-decomposition mechanisms in mushroom-forming fungi.</title>
        <authorList>
            <person name="Floudas D."/>
            <person name="Bentzer J."/>
            <person name="Ahren D."/>
            <person name="Johansson T."/>
            <person name="Persson P."/>
            <person name="Tunlid A."/>
        </authorList>
    </citation>
    <scope>NUCLEOTIDE SEQUENCE [LARGE SCALE GENOMIC DNA]</scope>
    <source>
        <strain evidence="2 3">CBS 406.79</strain>
    </source>
</reference>
<evidence type="ECO:0000313" key="3">
    <source>
        <dbReference type="Proteomes" id="UP000518752"/>
    </source>
</evidence>
<keyword evidence="3" id="KW-1185">Reference proteome</keyword>
<feature type="region of interest" description="Disordered" evidence="1">
    <location>
        <begin position="421"/>
        <end position="445"/>
    </location>
</feature>
<organism evidence="2 3">
    <name type="scientific">Collybiopsis confluens</name>
    <dbReference type="NCBI Taxonomy" id="2823264"/>
    <lineage>
        <taxon>Eukaryota</taxon>
        <taxon>Fungi</taxon>
        <taxon>Dikarya</taxon>
        <taxon>Basidiomycota</taxon>
        <taxon>Agaricomycotina</taxon>
        <taxon>Agaricomycetes</taxon>
        <taxon>Agaricomycetidae</taxon>
        <taxon>Agaricales</taxon>
        <taxon>Marasmiineae</taxon>
        <taxon>Omphalotaceae</taxon>
        <taxon>Collybiopsis</taxon>
    </lineage>
</organism>
<evidence type="ECO:0000313" key="2">
    <source>
        <dbReference type="EMBL" id="KAF5392072.1"/>
    </source>
</evidence>
<gene>
    <name evidence="2" type="ORF">D9757_003318</name>
</gene>
<protein>
    <submittedName>
        <fullName evidence="2">Uncharacterized protein</fullName>
    </submittedName>
</protein>
<dbReference type="OrthoDB" id="3263050at2759"/>
<accession>A0A8H5HZ27</accession>
<dbReference type="AlphaFoldDB" id="A0A8H5HZ27"/>
<dbReference type="Proteomes" id="UP000518752">
    <property type="component" value="Unassembled WGS sequence"/>
</dbReference>
<evidence type="ECO:0000256" key="1">
    <source>
        <dbReference type="SAM" id="MobiDB-lite"/>
    </source>
</evidence>
<proteinExistence type="predicted"/>
<name>A0A8H5HZ27_9AGAR</name>
<dbReference type="EMBL" id="JAACJN010000007">
    <property type="protein sequence ID" value="KAF5392072.1"/>
    <property type="molecule type" value="Genomic_DNA"/>
</dbReference>
<feature type="compositionally biased region" description="Basic and acidic residues" evidence="1">
    <location>
        <begin position="425"/>
        <end position="444"/>
    </location>
</feature>